<evidence type="ECO:0000313" key="2">
    <source>
        <dbReference type="Proteomes" id="UP000627464"/>
    </source>
</evidence>
<evidence type="ECO:0008006" key="3">
    <source>
        <dbReference type="Google" id="ProtNLM"/>
    </source>
</evidence>
<dbReference type="Proteomes" id="UP000627464">
    <property type="component" value="Unassembled WGS sequence"/>
</dbReference>
<dbReference type="SUPFAM" id="SSF53850">
    <property type="entry name" value="Periplasmic binding protein-like II"/>
    <property type="match status" value="1"/>
</dbReference>
<dbReference type="EMBL" id="BMFZ01000001">
    <property type="protein sequence ID" value="GGA30865.1"/>
    <property type="molecule type" value="Genomic_DNA"/>
</dbReference>
<organism evidence="1 2">
    <name type="scientific">Hafnia psychrotolerans</name>
    <dbReference type="NCBI Taxonomy" id="1477018"/>
    <lineage>
        <taxon>Bacteria</taxon>
        <taxon>Pseudomonadati</taxon>
        <taxon>Pseudomonadota</taxon>
        <taxon>Gammaproteobacteria</taxon>
        <taxon>Enterobacterales</taxon>
        <taxon>Hafniaceae</taxon>
        <taxon>Hafnia</taxon>
    </lineage>
</organism>
<dbReference type="RefSeq" id="WP_188469500.1">
    <property type="nucleotide sequence ID" value="NZ_BMFZ01000001.1"/>
</dbReference>
<sequence length="323" mass="36833">MAITIRLAVRDWDYFTPLALGDVKPEGFNLEVDRVDTLVGDLATSDRYDAGEVSFSRYAQRCAKRENDLLAIPHFLMRGFRQRCIITRDDSPLTELSQLAGKRIGLTGWQDSGNTWTRTLLALEGVGIEDANWYVGRLTADHPIVDRLAGFGRAGRIEVVPKERPMMELLQEGWLDAVFTPFMPEGFFRPDSGFRQFQPDFRQAELTYFNKVGYVPGIHLLAIKPALAEAHPWLPQALSDIIERSYQVWMDKRAKYADTTPWLLDDLRRTVMDLPVDWNANGYVANKRMIEDFAKELHQQNLIARPLSAADLFPQFAAESDSH</sequence>
<proteinExistence type="predicted"/>
<name>A0ABQ1FVI9_9GAMM</name>
<keyword evidence="2" id="KW-1185">Reference proteome</keyword>
<comment type="caution">
    <text evidence="1">The sequence shown here is derived from an EMBL/GenBank/DDBJ whole genome shotgun (WGS) entry which is preliminary data.</text>
</comment>
<dbReference type="Gene3D" id="3.40.190.10">
    <property type="entry name" value="Periplasmic binding protein-like II"/>
    <property type="match status" value="1"/>
</dbReference>
<reference evidence="2" key="1">
    <citation type="journal article" date="2019" name="Int. J. Syst. Evol. Microbiol.">
        <title>The Global Catalogue of Microorganisms (GCM) 10K type strain sequencing project: providing services to taxonomists for standard genome sequencing and annotation.</title>
        <authorList>
            <consortium name="The Broad Institute Genomics Platform"/>
            <consortium name="The Broad Institute Genome Sequencing Center for Infectious Disease"/>
            <person name="Wu L."/>
            <person name="Ma J."/>
        </authorList>
    </citation>
    <scope>NUCLEOTIDE SEQUENCE [LARGE SCALE GENOMIC DNA]</scope>
    <source>
        <strain evidence="2">CGMCC 1.12806</strain>
    </source>
</reference>
<gene>
    <name evidence="1" type="ORF">GCM10011328_01830</name>
</gene>
<accession>A0ABQ1FVI9</accession>
<protein>
    <recommendedName>
        <fullName evidence="3">Nitrate ABC transporter substrate-binding protein</fullName>
    </recommendedName>
</protein>
<evidence type="ECO:0000313" key="1">
    <source>
        <dbReference type="EMBL" id="GGA30865.1"/>
    </source>
</evidence>